<dbReference type="RefSeq" id="WP_344850176.1">
    <property type="nucleotide sequence ID" value="NZ_BAABBY010000002.1"/>
</dbReference>
<reference evidence="6" key="1">
    <citation type="journal article" date="2019" name="Int. J. Syst. Evol. Microbiol.">
        <title>The Global Catalogue of Microorganisms (GCM) 10K type strain sequencing project: providing services to taxonomists for standard genome sequencing and annotation.</title>
        <authorList>
            <consortium name="The Broad Institute Genomics Platform"/>
            <consortium name="The Broad Institute Genome Sequencing Center for Infectious Disease"/>
            <person name="Wu L."/>
            <person name="Ma J."/>
        </authorList>
    </citation>
    <scope>NUCLEOTIDE SEQUENCE [LARGE SCALE GENOMIC DNA]</scope>
    <source>
        <strain evidence="6">JCM 17626</strain>
    </source>
</reference>
<comment type="subcellular location">
    <subcellularLocation>
        <location evidence="2">Cell outer membrane</location>
        <topology evidence="2">Multi-pass membrane protein</topology>
    </subcellularLocation>
</comment>
<dbReference type="PROSITE" id="PS52016">
    <property type="entry name" value="TONB_DEPENDENT_REC_3"/>
    <property type="match status" value="1"/>
</dbReference>
<comment type="caution">
    <text evidence="5">The sequence shown here is derived from an EMBL/GenBank/DDBJ whole genome shotgun (WGS) entry which is preliminary data.</text>
</comment>
<keyword evidence="2" id="KW-1134">Transmembrane beta strand</keyword>
<feature type="domain" description="TonB-dependent receptor plug" evidence="4">
    <location>
        <begin position="112"/>
        <end position="213"/>
    </location>
</feature>
<evidence type="ECO:0000313" key="5">
    <source>
        <dbReference type="EMBL" id="GAA4200009.1"/>
    </source>
</evidence>
<accession>A0ABP8B7G6</accession>
<dbReference type="SUPFAM" id="SSF56935">
    <property type="entry name" value="Porins"/>
    <property type="match status" value="1"/>
</dbReference>
<dbReference type="Pfam" id="PF07715">
    <property type="entry name" value="Plug"/>
    <property type="match status" value="1"/>
</dbReference>
<dbReference type="Pfam" id="PF13715">
    <property type="entry name" value="CarbopepD_reg_2"/>
    <property type="match status" value="1"/>
</dbReference>
<keyword evidence="2" id="KW-0998">Cell outer membrane</keyword>
<sequence>MRKLLFFLLGCYISVSVHAQGTPVKGKVTDENGGPLVGAVVKVKGGSAASSTNNNGEYAITVASGAVLTFSFVGYTTKELPVGESRTINVSLSETDKSLEEVVVVGYGTQKKTSLTGSVASVSNKEITTTKNQNVQNMLTGKVPGLRVVQGTSEPGTFNNQFDIRGFGNNPLVIIDGVPRGNLSRLDPNEIESVSVLKDASAAIYGARAANGVIVVTTKKGAMGKASIEYSVFAGFQRPSGLPKPLNAVDRFTILNERSMHNINSPVPAFSDDVIRPFLDGTRQSTDWYDMVMRKSSGQSQHNLSASGSAEGGKISYFMNFGYSAQSGLWKSDDLNYKKYNFRSNVTAQVTRSLKATLNLSGIMDEQNRPYRDSWEIFKNLWRSHPDDPYYANNNPAYLFKNQADYNPGAIADSDISGFRKYNNKIFQSSFSLDYAVPFVKGLSARGLFSYDANLTDNTSYQKTFSVYDYNPTNNSYTGVKYQIPNQLNRSYSTTPNNLLQFSLNYERTFAGKHDLKLFGAYEEENNSGDAFQAQRELSIQLPYLFAGNSLNQQGFNNPADVFQTSRKAFIGRINYAYSSKYLLEFAVRRDGSSKFPPSDKWGFFPSGSLGWRISEEGFIKNNSALSFIDNIKLRASYGVVGNDSGLNFQHVQGYDYPATGNSQGLSNGYFFDGWTNSLGFRVLPTPNFTWYEGKMLNFGLDGEFWKGKFGFSFDAFQRNGSGIAANRSVSFPATFGAVTGLENLNSDQTRGLELLLTHRNTIGKELNYSLSGNINITRTKNRYVERGRDGNSYLNWRNNTTNRYNDVWFGYGYVGQYQSNSEIVRYPVYTSRVTLPGDYIYEDWNGDGTIDDMDRYPIATTLNPTGDFNSKQNNPLLTFGLNISADYKGFDLNVLLQGAGMSYVAYGEMYQTISENALDFFMDRWHPQDPKKDPYDPSNVWIPGYNAYSGTQYEIDSKRGIQNGYYLRVKSIELGYSLPKKLISKAGLQQVRFYANGYNLFTFTNAIGVDPEHPSNIYGYLYPLNKTVNFGANIKF</sequence>
<name>A0ABP8B7G6_9SPHI</name>
<keyword evidence="5" id="KW-0675">Receptor</keyword>
<keyword evidence="2" id="KW-0812">Transmembrane</keyword>
<dbReference type="InterPro" id="IPR023996">
    <property type="entry name" value="TonB-dep_OMP_SusC/RagA"/>
</dbReference>
<dbReference type="Gene3D" id="2.60.40.1120">
    <property type="entry name" value="Carboxypeptidase-like, regulatory domain"/>
    <property type="match status" value="1"/>
</dbReference>
<dbReference type="InterPro" id="IPR039426">
    <property type="entry name" value="TonB-dep_rcpt-like"/>
</dbReference>
<dbReference type="SUPFAM" id="SSF49464">
    <property type="entry name" value="Carboxypeptidase regulatory domain-like"/>
    <property type="match status" value="1"/>
</dbReference>
<comment type="similarity">
    <text evidence="2">Belongs to the TonB-dependent receptor family.</text>
</comment>
<keyword evidence="6" id="KW-1185">Reference proteome</keyword>
<feature type="signal peptide" evidence="3">
    <location>
        <begin position="1"/>
        <end position="19"/>
    </location>
</feature>
<keyword evidence="2" id="KW-0813">Transport</keyword>
<dbReference type="InterPro" id="IPR008969">
    <property type="entry name" value="CarboxyPept-like_regulatory"/>
</dbReference>
<dbReference type="InterPro" id="IPR012910">
    <property type="entry name" value="Plug_dom"/>
</dbReference>
<dbReference type="PANTHER" id="PTHR30069">
    <property type="entry name" value="TONB-DEPENDENT OUTER MEMBRANE RECEPTOR"/>
    <property type="match status" value="1"/>
</dbReference>
<keyword evidence="1 3" id="KW-0732">Signal</keyword>
<dbReference type="Proteomes" id="UP001501772">
    <property type="component" value="Unassembled WGS sequence"/>
</dbReference>
<dbReference type="PANTHER" id="PTHR30069:SF29">
    <property type="entry name" value="HEMOGLOBIN AND HEMOGLOBIN-HAPTOGLOBIN-BINDING PROTEIN 1-RELATED"/>
    <property type="match status" value="1"/>
</dbReference>
<gene>
    <name evidence="5" type="ORF">GCM10022289_11230</name>
</gene>
<protein>
    <submittedName>
        <fullName evidence="5">TonB-dependent receptor</fullName>
    </submittedName>
</protein>
<proteinExistence type="inferred from homology"/>
<organism evidence="5 6">
    <name type="scientific">Pedobacter jeongneungensis</name>
    <dbReference type="NCBI Taxonomy" id="947309"/>
    <lineage>
        <taxon>Bacteria</taxon>
        <taxon>Pseudomonadati</taxon>
        <taxon>Bacteroidota</taxon>
        <taxon>Sphingobacteriia</taxon>
        <taxon>Sphingobacteriales</taxon>
        <taxon>Sphingobacteriaceae</taxon>
        <taxon>Pedobacter</taxon>
    </lineage>
</organism>
<evidence type="ECO:0000256" key="1">
    <source>
        <dbReference type="ARBA" id="ARBA00022729"/>
    </source>
</evidence>
<dbReference type="EMBL" id="BAABBY010000002">
    <property type="protein sequence ID" value="GAA4200009.1"/>
    <property type="molecule type" value="Genomic_DNA"/>
</dbReference>
<dbReference type="Gene3D" id="2.170.130.10">
    <property type="entry name" value="TonB-dependent receptor, plug domain"/>
    <property type="match status" value="1"/>
</dbReference>
<evidence type="ECO:0000313" key="6">
    <source>
        <dbReference type="Proteomes" id="UP001501772"/>
    </source>
</evidence>
<feature type="chain" id="PRO_5047048530" evidence="3">
    <location>
        <begin position="20"/>
        <end position="1037"/>
    </location>
</feature>
<evidence type="ECO:0000256" key="3">
    <source>
        <dbReference type="SAM" id="SignalP"/>
    </source>
</evidence>
<dbReference type="NCBIfam" id="TIGR04057">
    <property type="entry name" value="SusC_RagA_signa"/>
    <property type="match status" value="1"/>
</dbReference>
<evidence type="ECO:0000259" key="4">
    <source>
        <dbReference type="Pfam" id="PF07715"/>
    </source>
</evidence>
<dbReference type="InterPro" id="IPR037066">
    <property type="entry name" value="Plug_dom_sf"/>
</dbReference>
<keyword evidence="2" id="KW-0472">Membrane</keyword>
<dbReference type="NCBIfam" id="TIGR04056">
    <property type="entry name" value="OMP_RagA_SusC"/>
    <property type="match status" value="1"/>
</dbReference>
<dbReference type="InterPro" id="IPR023997">
    <property type="entry name" value="TonB-dep_OMP_SusC/RagA_CS"/>
</dbReference>
<evidence type="ECO:0000256" key="2">
    <source>
        <dbReference type="PROSITE-ProRule" id="PRU01360"/>
    </source>
</evidence>